<organism evidence="7 8">
    <name type="scientific">Hydrogenophaga aromaticivorans</name>
    <dbReference type="NCBI Taxonomy" id="2610898"/>
    <lineage>
        <taxon>Bacteria</taxon>
        <taxon>Pseudomonadati</taxon>
        <taxon>Pseudomonadota</taxon>
        <taxon>Betaproteobacteria</taxon>
        <taxon>Burkholderiales</taxon>
        <taxon>Comamonadaceae</taxon>
        <taxon>Hydrogenophaga</taxon>
    </lineage>
</organism>
<evidence type="ECO:0000256" key="3">
    <source>
        <dbReference type="ARBA" id="ARBA00022692"/>
    </source>
</evidence>
<keyword evidence="4 6" id="KW-1133">Transmembrane helix</keyword>
<protein>
    <submittedName>
        <fullName evidence="7">Lysine transporter LysE</fullName>
    </submittedName>
</protein>
<evidence type="ECO:0000313" key="8">
    <source>
        <dbReference type="Proteomes" id="UP000545507"/>
    </source>
</evidence>
<accession>A0A7Y8GTK6</accession>
<dbReference type="GO" id="GO:0005886">
    <property type="term" value="C:plasma membrane"/>
    <property type="evidence" value="ECO:0007669"/>
    <property type="project" value="UniProtKB-SubCell"/>
</dbReference>
<evidence type="ECO:0000256" key="1">
    <source>
        <dbReference type="ARBA" id="ARBA00004651"/>
    </source>
</evidence>
<gene>
    <name evidence="7" type="ORF">F3K02_01620</name>
</gene>
<feature type="transmembrane region" description="Helical" evidence="6">
    <location>
        <begin position="158"/>
        <end position="180"/>
    </location>
</feature>
<dbReference type="Pfam" id="PF01810">
    <property type="entry name" value="LysE"/>
    <property type="match status" value="1"/>
</dbReference>
<reference evidence="7 8" key="1">
    <citation type="submission" date="2019-09" db="EMBL/GenBank/DDBJ databases">
        <title>Hydrogenophaga aromatica sp. nov., isolated from a para-xylene-degrading enrichment culture.</title>
        <authorList>
            <person name="Tancsics A."/>
            <person name="Banerjee S."/>
        </authorList>
    </citation>
    <scope>NUCLEOTIDE SEQUENCE [LARGE SCALE GENOMIC DNA]</scope>
    <source>
        <strain evidence="7 8">D2P1</strain>
    </source>
</reference>
<evidence type="ECO:0000313" key="7">
    <source>
        <dbReference type="EMBL" id="NWF43953.1"/>
    </source>
</evidence>
<evidence type="ECO:0000256" key="5">
    <source>
        <dbReference type="ARBA" id="ARBA00023136"/>
    </source>
</evidence>
<proteinExistence type="predicted"/>
<dbReference type="EMBL" id="VYGV01000001">
    <property type="protein sequence ID" value="NWF43953.1"/>
    <property type="molecule type" value="Genomic_DNA"/>
</dbReference>
<name>A0A7Y8GTK6_9BURK</name>
<feature type="transmembrane region" description="Helical" evidence="6">
    <location>
        <begin position="6"/>
        <end position="27"/>
    </location>
</feature>
<evidence type="ECO:0000256" key="4">
    <source>
        <dbReference type="ARBA" id="ARBA00022989"/>
    </source>
</evidence>
<keyword evidence="3 6" id="KW-0812">Transmembrane</keyword>
<dbReference type="Proteomes" id="UP000545507">
    <property type="component" value="Unassembled WGS sequence"/>
</dbReference>
<comment type="caution">
    <text evidence="7">The sequence shown here is derived from an EMBL/GenBank/DDBJ whole genome shotgun (WGS) entry which is preliminary data.</text>
</comment>
<keyword evidence="5 6" id="KW-0472">Membrane</keyword>
<evidence type="ECO:0000256" key="2">
    <source>
        <dbReference type="ARBA" id="ARBA00022475"/>
    </source>
</evidence>
<dbReference type="InterPro" id="IPR001123">
    <property type="entry name" value="LeuE-type"/>
</dbReference>
<feature type="transmembrane region" description="Helical" evidence="6">
    <location>
        <begin position="192"/>
        <end position="210"/>
    </location>
</feature>
<feature type="transmembrane region" description="Helical" evidence="6">
    <location>
        <begin position="71"/>
        <end position="88"/>
    </location>
</feature>
<dbReference type="RefSeq" id="WP_177132582.1">
    <property type="nucleotide sequence ID" value="NZ_VYGV01000001.1"/>
</dbReference>
<comment type="subcellular location">
    <subcellularLocation>
        <location evidence="1">Cell membrane</location>
        <topology evidence="1">Multi-pass membrane protein</topology>
    </subcellularLocation>
</comment>
<dbReference type="AlphaFoldDB" id="A0A7Y8GTK6"/>
<sequence>MTLTFPTFTAGMVLSMSLIMAIGPQNAHVLRMGLQRQHLWLTVAVCAGADIVLISLGVIGLAQLGGLSDKLLGALVGAGVLFLGVYGWQAFQRFLKPRATVSLGDEPGTQRLAPAPVTRRQAVLSALAFSVLNPHAWLDTAVLIGSASLAYGQGSTTFGLGAAAGSVVWFVVLGTAAFWLGQRLNSLHIWRLLDGAVALMMWGTAAWLLTSLF</sequence>
<feature type="transmembrane region" description="Helical" evidence="6">
    <location>
        <begin position="39"/>
        <end position="65"/>
    </location>
</feature>
<keyword evidence="2" id="KW-1003">Cell membrane</keyword>
<dbReference type="PANTHER" id="PTHR30086">
    <property type="entry name" value="ARGININE EXPORTER PROTEIN ARGO"/>
    <property type="match status" value="1"/>
</dbReference>
<feature type="transmembrane region" description="Helical" evidence="6">
    <location>
        <begin position="121"/>
        <end position="138"/>
    </location>
</feature>
<dbReference type="GO" id="GO:0015171">
    <property type="term" value="F:amino acid transmembrane transporter activity"/>
    <property type="evidence" value="ECO:0007669"/>
    <property type="project" value="TreeGrafter"/>
</dbReference>
<dbReference type="PANTHER" id="PTHR30086:SF20">
    <property type="entry name" value="ARGININE EXPORTER PROTEIN ARGO-RELATED"/>
    <property type="match status" value="1"/>
</dbReference>
<evidence type="ECO:0000256" key="6">
    <source>
        <dbReference type="SAM" id="Phobius"/>
    </source>
</evidence>
<keyword evidence="8" id="KW-1185">Reference proteome</keyword>